<dbReference type="InterPro" id="IPR053921">
    <property type="entry name" value="MKRN2OS-like_C"/>
</dbReference>
<dbReference type="Pfam" id="PF16044">
    <property type="entry name" value="DUF4796_C"/>
    <property type="match status" value="1"/>
</dbReference>
<gene>
    <name evidence="2" type="ORF">EG68_11324</name>
</gene>
<feature type="domain" description="MKRN2 opposite strand protein-like C-terminal" evidence="1">
    <location>
        <begin position="77"/>
        <end position="191"/>
    </location>
</feature>
<evidence type="ECO:0000313" key="2">
    <source>
        <dbReference type="EMBL" id="KAF7234016.1"/>
    </source>
</evidence>
<dbReference type="AlphaFoldDB" id="A0A8S9YCI8"/>
<evidence type="ECO:0000313" key="3">
    <source>
        <dbReference type="Proteomes" id="UP000822476"/>
    </source>
</evidence>
<dbReference type="Proteomes" id="UP000822476">
    <property type="component" value="Unassembled WGS sequence"/>
</dbReference>
<reference evidence="2" key="1">
    <citation type="submission" date="2019-07" db="EMBL/GenBank/DDBJ databases">
        <title>Annotation for the trematode Paragonimus miyazaki's.</title>
        <authorList>
            <person name="Choi Y.-J."/>
        </authorList>
    </citation>
    <scope>NUCLEOTIDE SEQUENCE</scope>
    <source>
        <strain evidence="2">Japan</strain>
    </source>
</reference>
<evidence type="ECO:0000259" key="1">
    <source>
        <dbReference type="Pfam" id="PF16044"/>
    </source>
</evidence>
<organism evidence="2 3">
    <name type="scientific">Paragonimus skrjabini miyazakii</name>
    <dbReference type="NCBI Taxonomy" id="59628"/>
    <lineage>
        <taxon>Eukaryota</taxon>
        <taxon>Metazoa</taxon>
        <taxon>Spiralia</taxon>
        <taxon>Lophotrochozoa</taxon>
        <taxon>Platyhelminthes</taxon>
        <taxon>Trematoda</taxon>
        <taxon>Digenea</taxon>
        <taxon>Plagiorchiida</taxon>
        <taxon>Troglotremata</taxon>
        <taxon>Troglotrematidae</taxon>
        <taxon>Paragonimus</taxon>
    </lineage>
</organism>
<accession>A0A8S9YCI8</accession>
<sequence>MFQSLVRFERSCCQSDLCGPTYTRHKNLVCTNSGQKPSVCEICGSTSCLTDPHSLPLPVESAHTSTLFRSSRVARIAFIPSNPRNRLFDFNETYQWHCGVVDSVGRVHSYSERSGTQADFTGWSEVIVINLPSVEFGFQNITAWQWDQAIRGVGFRSSYFRCNPYIAAHDEHKKDCLDYVAAVIGSVVRNETVDRTRVASWLHSRLRYLCWYRDLQNKLNVS</sequence>
<proteinExistence type="predicted"/>
<comment type="caution">
    <text evidence="2">The sequence shown here is derived from an EMBL/GenBank/DDBJ whole genome shotgun (WGS) entry which is preliminary data.</text>
</comment>
<protein>
    <recommendedName>
        <fullName evidence="1">MKRN2 opposite strand protein-like C-terminal domain-containing protein</fullName>
    </recommendedName>
</protein>
<keyword evidence="3" id="KW-1185">Reference proteome</keyword>
<dbReference type="OrthoDB" id="10065749at2759"/>
<name>A0A8S9YCI8_9TREM</name>
<dbReference type="EMBL" id="JTDE01014742">
    <property type="protein sequence ID" value="KAF7234016.1"/>
    <property type="molecule type" value="Genomic_DNA"/>
</dbReference>